<dbReference type="PANTHER" id="PTHR10267:SF0">
    <property type="entry name" value="DNA POLYMERASE SUBUNIT GAMMA-1"/>
    <property type="match status" value="1"/>
</dbReference>
<evidence type="ECO:0000313" key="2">
    <source>
        <dbReference type="Proteomes" id="UP000828390"/>
    </source>
</evidence>
<accession>A0A9D4QLY2</accession>
<proteinExistence type="predicted"/>
<dbReference type="GO" id="GO:0003677">
    <property type="term" value="F:DNA binding"/>
    <property type="evidence" value="ECO:0007669"/>
    <property type="project" value="InterPro"/>
</dbReference>
<organism evidence="1 2">
    <name type="scientific">Dreissena polymorpha</name>
    <name type="common">Zebra mussel</name>
    <name type="synonym">Mytilus polymorpha</name>
    <dbReference type="NCBI Taxonomy" id="45954"/>
    <lineage>
        <taxon>Eukaryota</taxon>
        <taxon>Metazoa</taxon>
        <taxon>Spiralia</taxon>
        <taxon>Lophotrochozoa</taxon>
        <taxon>Mollusca</taxon>
        <taxon>Bivalvia</taxon>
        <taxon>Autobranchia</taxon>
        <taxon>Heteroconchia</taxon>
        <taxon>Euheterodonta</taxon>
        <taxon>Imparidentia</taxon>
        <taxon>Neoheterodontei</taxon>
        <taxon>Myida</taxon>
        <taxon>Dreissenoidea</taxon>
        <taxon>Dreissenidae</taxon>
        <taxon>Dreissena</taxon>
    </lineage>
</organism>
<protein>
    <recommendedName>
        <fullName evidence="3">Mitochondrial DNA polymerase catalytic subunit</fullName>
    </recommendedName>
</protein>
<evidence type="ECO:0008006" key="3">
    <source>
        <dbReference type="Google" id="ProtNLM"/>
    </source>
</evidence>
<dbReference type="Gene3D" id="1.10.150.20">
    <property type="entry name" value="5' to 3' exonuclease, C-terminal subdomain"/>
    <property type="match status" value="1"/>
</dbReference>
<evidence type="ECO:0000313" key="1">
    <source>
        <dbReference type="EMBL" id="KAH3836056.1"/>
    </source>
</evidence>
<dbReference type="PANTHER" id="PTHR10267">
    <property type="entry name" value="DNA POLYMERASE SUBUNIT GAMMA-1"/>
    <property type="match status" value="1"/>
</dbReference>
<reference evidence="1" key="1">
    <citation type="journal article" date="2019" name="bioRxiv">
        <title>The Genome of the Zebra Mussel, Dreissena polymorpha: A Resource for Invasive Species Research.</title>
        <authorList>
            <person name="McCartney M.A."/>
            <person name="Auch B."/>
            <person name="Kono T."/>
            <person name="Mallez S."/>
            <person name="Zhang Y."/>
            <person name="Obille A."/>
            <person name="Becker A."/>
            <person name="Abrahante J.E."/>
            <person name="Garbe J."/>
            <person name="Badalamenti J.P."/>
            <person name="Herman A."/>
            <person name="Mangelson H."/>
            <person name="Liachko I."/>
            <person name="Sullivan S."/>
            <person name="Sone E.D."/>
            <person name="Koren S."/>
            <person name="Silverstein K.A.T."/>
            <person name="Beckman K.B."/>
            <person name="Gohl D.M."/>
        </authorList>
    </citation>
    <scope>NUCLEOTIDE SEQUENCE</scope>
    <source>
        <strain evidence="1">Duluth1</strain>
        <tissue evidence="1">Whole animal</tissue>
    </source>
</reference>
<dbReference type="AlphaFoldDB" id="A0A9D4QLY2"/>
<dbReference type="GO" id="GO:0003887">
    <property type="term" value="F:DNA-directed DNA polymerase activity"/>
    <property type="evidence" value="ECO:0007669"/>
    <property type="project" value="TreeGrafter"/>
</dbReference>
<gene>
    <name evidence="1" type="ORF">DPMN_109425</name>
</gene>
<dbReference type="GO" id="GO:0005760">
    <property type="term" value="C:gamma DNA polymerase complex"/>
    <property type="evidence" value="ECO:0007669"/>
    <property type="project" value="InterPro"/>
</dbReference>
<reference evidence="1" key="2">
    <citation type="submission" date="2020-11" db="EMBL/GenBank/DDBJ databases">
        <authorList>
            <person name="McCartney M.A."/>
            <person name="Auch B."/>
            <person name="Kono T."/>
            <person name="Mallez S."/>
            <person name="Becker A."/>
            <person name="Gohl D.M."/>
            <person name="Silverstein K.A.T."/>
            <person name="Koren S."/>
            <person name="Bechman K.B."/>
            <person name="Herman A."/>
            <person name="Abrahante J.E."/>
            <person name="Garbe J."/>
        </authorList>
    </citation>
    <scope>NUCLEOTIDE SEQUENCE</scope>
    <source>
        <strain evidence="1">Duluth1</strain>
        <tissue evidence="1">Whole animal</tissue>
    </source>
</reference>
<comment type="caution">
    <text evidence="1">The sequence shown here is derived from an EMBL/GenBank/DDBJ whole genome shotgun (WGS) entry which is preliminary data.</text>
</comment>
<dbReference type="GO" id="GO:0008408">
    <property type="term" value="F:3'-5' exonuclease activity"/>
    <property type="evidence" value="ECO:0007669"/>
    <property type="project" value="TreeGrafter"/>
</dbReference>
<dbReference type="InterPro" id="IPR043502">
    <property type="entry name" value="DNA/RNA_pol_sf"/>
</dbReference>
<keyword evidence="2" id="KW-1185">Reference proteome</keyword>
<dbReference type="Proteomes" id="UP000828390">
    <property type="component" value="Unassembled WGS sequence"/>
</dbReference>
<dbReference type="Gene3D" id="3.30.70.370">
    <property type="match status" value="1"/>
</dbReference>
<dbReference type="EMBL" id="JAIWYP010000004">
    <property type="protein sequence ID" value="KAH3836056.1"/>
    <property type="molecule type" value="Genomic_DNA"/>
</dbReference>
<sequence>MHSHYLQFMTSRINWVVQSSAVDYLHLMLVCMNWLCEKYDINARFSISIHDEVR</sequence>
<dbReference type="SUPFAM" id="SSF56672">
    <property type="entry name" value="DNA/RNA polymerases"/>
    <property type="match status" value="1"/>
</dbReference>
<dbReference type="GO" id="GO:0006264">
    <property type="term" value="P:mitochondrial DNA replication"/>
    <property type="evidence" value="ECO:0007669"/>
    <property type="project" value="TreeGrafter"/>
</dbReference>
<name>A0A9D4QLY2_DREPO</name>
<dbReference type="InterPro" id="IPR002297">
    <property type="entry name" value="DNA-dir_DNA_pol_A_mt"/>
</dbReference>